<evidence type="ECO:0000259" key="8">
    <source>
        <dbReference type="Pfam" id="PF02706"/>
    </source>
</evidence>
<dbReference type="Proteomes" id="UP000239648">
    <property type="component" value="Unassembled WGS sequence"/>
</dbReference>
<evidence type="ECO:0000313" key="12">
    <source>
        <dbReference type="Proteomes" id="UP000239648"/>
    </source>
</evidence>
<dbReference type="Proteomes" id="UP000239446">
    <property type="component" value="Unassembled WGS sequence"/>
</dbReference>
<reference evidence="10 11" key="2">
    <citation type="submission" date="2018-02" db="EMBL/GenBank/DDBJ databases">
        <title>Subsurface microbial communities from deep shales in Ohio and West Virginia, USA.</title>
        <authorList>
            <person name="Wrighton K."/>
        </authorList>
    </citation>
    <scope>NUCLEOTIDE SEQUENCE [LARGE SCALE GENOMIC DNA]</scope>
    <source>
        <strain evidence="10 11">UTICA-S1B9</strain>
    </source>
</reference>
<name>A0A2S6G9A5_9GAMM</name>
<evidence type="ECO:0000256" key="2">
    <source>
        <dbReference type="ARBA" id="ARBA00022475"/>
    </source>
</evidence>
<feature type="transmembrane region" description="Helical" evidence="7">
    <location>
        <begin position="21"/>
        <end position="41"/>
    </location>
</feature>
<feature type="domain" description="Polysaccharide chain length determinant N-terminal" evidence="8">
    <location>
        <begin position="16"/>
        <end position="93"/>
    </location>
</feature>
<evidence type="ECO:0000256" key="6">
    <source>
        <dbReference type="SAM" id="Coils"/>
    </source>
</evidence>
<dbReference type="AlphaFoldDB" id="A0A2S6G9A5"/>
<evidence type="ECO:0000313" key="10">
    <source>
        <dbReference type="EMBL" id="PPK55715.1"/>
    </source>
</evidence>
<keyword evidence="4 7" id="KW-1133">Transmembrane helix</keyword>
<evidence type="ECO:0000313" key="11">
    <source>
        <dbReference type="Proteomes" id="UP000239446"/>
    </source>
</evidence>
<dbReference type="PANTHER" id="PTHR32309">
    <property type="entry name" value="TYROSINE-PROTEIN KINASE"/>
    <property type="match status" value="1"/>
</dbReference>
<keyword evidence="3 7" id="KW-0812">Transmembrane</keyword>
<evidence type="ECO:0000256" key="3">
    <source>
        <dbReference type="ARBA" id="ARBA00022692"/>
    </source>
</evidence>
<dbReference type="OrthoDB" id="9795292at2"/>
<reference evidence="9 12" key="1">
    <citation type="submission" date="2018-02" db="EMBL/GenBank/DDBJ databases">
        <title>Deep subsurface shale carbon reservoir microbial communities from Ohio and West Virginia, USA.</title>
        <authorList>
            <person name="Wrighton K."/>
        </authorList>
    </citation>
    <scope>NUCLEOTIDE SEQUENCE [LARGE SCALE GENOMIC DNA]</scope>
    <source>
        <strain evidence="9 12">UTICA-S1B6</strain>
    </source>
</reference>
<dbReference type="Pfam" id="PF02706">
    <property type="entry name" value="Wzz"/>
    <property type="match status" value="1"/>
</dbReference>
<feature type="transmembrane region" description="Helical" evidence="7">
    <location>
        <begin position="415"/>
        <end position="440"/>
    </location>
</feature>
<sequence>MDLQFLLDTLRAVRLELYRKRVLAAVVFMVVTAGVLAVGYITPKTYTSEAVLYADQSSILEPLLRGQAEVTQLDRINEARETIESRSFLEQVALDTGLITSNQSDQQRNGAIAELRDQVNLRVSNRSFLELSYRSSSPEQSFQVLSTVLDRFLERTARKKRSESQSAYEFIDSQVKAYQRQLEAAEQRLKDFRIRNQDGTEGNVNARIERLRGDIENLKLEIEQSRSQIELTRKQLANEEPVRRVAVDGGLSTTARRLEALRQKKDSLLLQYQERHPDVVAVNAQIAELEEQLASGTAEETDVGRTEVMENPTYESLKLQLAEATTRLAVQEKRLESLQGLLDEAFERGDKVAANEAELAELTRDYDVTRDVYEDMLQRRERARLTMTLDVQGEGGSYRIQEPASYPVTWDGLQLYQIGIAGPFLGSATVMGLLAMLVMLDQRLRSPRALQLALPPSIPVMATIPHYSSTWKDRLLRKDVLFLVFVLGLFMVGYLAFLMFSVMGVTPEQLISKINEMLGRGGQ</sequence>
<protein>
    <submittedName>
        <fullName evidence="10">Polysaccharide chain length determinant protein (PEP-CTERM system associated)</fullName>
    </submittedName>
</protein>
<dbReference type="InterPro" id="IPR050445">
    <property type="entry name" value="Bact_polysacc_biosynth/exp"/>
</dbReference>
<feature type="transmembrane region" description="Helical" evidence="7">
    <location>
        <begin position="480"/>
        <end position="503"/>
    </location>
</feature>
<gene>
    <name evidence="10" type="ORF">B0H24_1004119</name>
    <name evidence="9" type="ORF">BY455_10456</name>
</gene>
<keyword evidence="5 7" id="KW-0472">Membrane</keyword>
<comment type="subcellular location">
    <subcellularLocation>
        <location evidence="1">Cell membrane</location>
        <topology evidence="1">Multi-pass membrane protein</topology>
    </subcellularLocation>
</comment>
<keyword evidence="6" id="KW-0175">Coiled coil</keyword>
<dbReference type="RefSeq" id="WP_104415310.1">
    <property type="nucleotide sequence ID" value="NZ_PTIT01000004.1"/>
</dbReference>
<dbReference type="EMBL" id="PTIU01000004">
    <property type="protein sequence ID" value="PPK55715.1"/>
    <property type="molecule type" value="Genomic_DNA"/>
</dbReference>
<evidence type="ECO:0000313" key="9">
    <source>
        <dbReference type="EMBL" id="PPK52739.1"/>
    </source>
</evidence>
<keyword evidence="12" id="KW-1185">Reference proteome</keyword>
<feature type="coiled-coil region" evidence="6">
    <location>
        <begin position="168"/>
        <end position="348"/>
    </location>
</feature>
<evidence type="ECO:0000256" key="7">
    <source>
        <dbReference type="SAM" id="Phobius"/>
    </source>
</evidence>
<keyword evidence="2" id="KW-1003">Cell membrane</keyword>
<dbReference type="NCBIfam" id="TIGR03007">
    <property type="entry name" value="pepcterm_ChnLen"/>
    <property type="match status" value="1"/>
</dbReference>
<dbReference type="InterPro" id="IPR003856">
    <property type="entry name" value="LPS_length_determ_N"/>
</dbReference>
<dbReference type="InterPro" id="IPR014345">
    <property type="entry name" value="XrtA_polysacc_chain"/>
</dbReference>
<dbReference type="EMBL" id="PTIT01000004">
    <property type="protein sequence ID" value="PPK52739.1"/>
    <property type="molecule type" value="Genomic_DNA"/>
</dbReference>
<organism evidence="10 11">
    <name type="scientific">Marinobacter persicus</name>
    <dbReference type="NCBI Taxonomy" id="930118"/>
    <lineage>
        <taxon>Bacteria</taxon>
        <taxon>Pseudomonadati</taxon>
        <taxon>Pseudomonadota</taxon>
        <taxon>Gammaproteobacteria</taxon>
        <taxon>Pseudomonadales</taxon>
        <taxon>Marinobacteraceae</taxon>
        <taxon>Marinobacter</taxon>
    </lineage>
</organism>
<accession>A0A2S6G9A5</accession>
<evidence type="ECO:0000256" key="5">
    <source>
        <dbReference type="ARBA" id="ARBA00023136"/>
    </source>
</evidence>
<evidence type="ECO:0000256" key="4">
    <source>
        <dbReference type="ARBA" id="ARBA00022989"/>
    </source>
</evidence>
<evidence type="ECO:0000256" key="1">
    <source>
        <dbReference type="ARBA" id="ARBA00004651"/>
    </source>
</evidence>
<comment type="caution">
    <text evidence="10">The sequence shown here is derived from an EMBL/GenBank/DDBJ whole genome shotgun (WGS) entry which is preliminary data.</text>
</comment>
<dbReference type="PANTHER" id="PTHR32309:SF31">
    <property type="entry name" value="CAPSULAR EXOPOLYSACCHARIDE FAMILY"/>
    <property type="match status" value="1"/>
</dbReference>
<dbReference type="GO" id="GO:0005886">
    <property type="term" value="C:plasma membrane"/>
    <property type="evidence" value="ECO:0007669"/>
    <property type="project" value="UniProtKB-SubCell"/>
</dbReference>
<proteinExistence type="predicted"/>